<feature type="chain" id="PRO_5041307330" evidence="3">
    <location>
        <begin position="23"/>
        <end position="130"/>
    </location>
</feature>
<dbReference type="AlphaFoldDB" id="A0AA39LH59"/>
<feature type="signal peptide" evidence="3">
    <location>
        <begin position="1"/>
        <end position="22"/>
    </location>
</feature>
<keyword evidence="2" id="KW-0472">Membrane</keyword>
<evidence type="ECO:0000313" key="5">
    <source>
        <dbReference type="Proteomes" id="UP001175271"/>
    </source>
</evidence>
<gene>
    <name evidence="4" type="ORF">QR680_001912</name>
</gene>
<accession>A0AA39LH59</accession>
<protein>
    <submittedName>
        <fullName evidence="4">Uncharacterized protein</fullName>
    </submittedName>
</protein>
<keyword evidence="2" id="KW-1133">Transmembrane helix</keyword>
<feature type="region of interest" description="Disordered" evidence="1">
    <location>
        <begin position="25"/>
        <end position="79"/>
    </location>
</feature>
<organism evidence="4 5">
    <name type="scientific">Steinernema hermaphroditum</name>
    <dbReference type="NCBI Taxonomy" id="289476"/>
    <lineage>
        <taxon>Eukaryota</taxon>
        <taxon>Metazoa</taxon>
        <taxon>Ecdysozoa</taxon>
        <taxon>Nematoda</taxon>
        <taxon>Chromadorea</taxon>
        <taxon>Rhabditida</taxon>
        <taxon>Tylenchina</taxon>
        <taxon>Panagrolaimomorpha</taxon>
        <taxon>Strongyloidoidea</taxon>
        <taxon>Steinernematidae</taxon>
        <taxon>Steinernema</taxon>
    </lineage>
</organism>
<dbReference type="EMBL" id="JAUCMV010000005">
    <property type="protein sequence ID" value="KAK0396919.1"/>
    <property type="molecule type" value="Genomic_DNA"/>
</dbReference>
<comment type="caution">
    <text evidence="4">The sequence shown here is derived from an EMBL/GenBank/DDBJ whole genome shotgun (WGS) entry which is preliminary data.</text>
</comment>
<evidence type="ECO:0000256" key="2">
    <source>
        <dbReference type="SAM" id="Phobius"/>
    </source>
</evidence>
<keyword evidence="2" id="KW-0812">Transmembrane</keyword>
<dbReference type="Proteomes" id="UP001175271">
    <property type="component" value="Unassembled WGS sequence"/>
</dbReference>
<name>A0AA39LH59_9BILA</name>
<evidence type="ECO:0000256" key="1">
    <source>
        <dbReference type="SAM" id="MobiDB-lite"/>
    </source>
</evidence>
<evidence type="ECO:0000313" key="4">
    <source>
        <dbReference type="EMBL" id="KAK0396919.1"/>
    </source>
</evidence>
<feature type="compositionally biased region" description="Polar residues" evidence="1">
    <location>
        <begin position="58"/>
        <end position="70"/>
    </location>
</feature>
<proteinExistence type="predicted"/>
<reference evidence="4" key="1">
    <citation type="submission" date="2023-06" db="EMBL/GenBank/DDBJ databases">
        <title>Genomic analysis of the entomopathogenic nematode Steinernema hermaphroditum.</title>
        <authorList>
            <person name="Schwarz E.M."/>
            <person name="Heppert J.K."/>
            <person name="Baniya A."/>
            <person name="Schwartz H.T."/>
            <person name="Tan C.-H."/>
            <person name="Antoshechkin I."/>
            <person name="Sternberg P.W."/>
            <person name="Goodrich-Blair H."/>
            <person name="Dillman A.R."/>
        </authorList>
    </citation>
    <scope>NUCLEOTIDE SEQUENCE</scope>
    <source>
        <strain evidence="4">PS9179</strain>
        <tissue evidence="4">Whole animal</tissue>
    </source>
</reference>
<keyword evidence="3" id="KW-0732">Signal</keyword>
<feature type="transmembrane region" description="Helical" evidence="2">
    <location>
        <begin position="89"/>
        <end position="110"/>
    </location>
</feature>
<evidence type="ECO:0000256" key="3">
    <source>
        <dbReference type="SAM" id="SignalP"/>
    </source>
</evidence>
<sequence>MGLLTRWTVLLFAFLLISAGTAQKLSEEEPLEGSGNIDNPDDEDFAASGLPPEEDAHSASSVPRFTNNNGEGAFPYKSSETAGIDSTTVVIIVTVVLVVLIVLFVIVYTLRKRKSQPKYTAATPAGKEYI</sequence>
<keyword evidence="5" id="KW-1185">Reference proteome</keyword>